<accession>A0A259TUH7</accession>
<dbReference type="AlphaFoldDB" id="A0A259TUH7"/>
<name>A0A259TUH7_9BACT</name>
<protein>
    <recommendedName>
        <fullName evidence="4">RiboL-PSP-HEPN domain-containing protein</fullName>
    </recommendedName>
</protein>
<sequence>MARTASAEKIRDRFTDDVGRLESFFHRTSAALRGTESEQADVSRLSLAVFTSAAVSFESFWSDLFIALVNRKPAVYQAHLVDKARRQIDEHVSGTLRPLVSVGTPSRLTVQDVSAFLDAQGRNVTFPSASALSRRAGQWLDPSFAAPIRTLANTEGEMYEAVRELRNYVAHRSPESRNRFNDATAKLSPGPYAPLHRGDQTTRNAGSYLKAYMDTPTGKTRRVMVYTDWMKRSAAGLTVT</sequence>
<organism evidence="2 3">
    <name type="scientific">Rubricoccus marinus</name>
    <dbReference type="NCBI Taxonomy" id="716817"/>
    <lineage>
        <taxon>Bacteria</taxon>
        <taxon>Pseudomonadati</taxon>
        <taxon>Rhodothermota</taxon>
        <taxon>Rhodothermia</taxon>
        <taxon>Rhodothermales</taxon>
        <taxon>Rubricoccaceae</taxon>
        <taxon>Rubricoccus</taxon>
    </lineage>
</organism>
<dbReference type="Proteomes" id="UP000216446">
    <property type="component" value="Unassembled WGS sequence"/>
</dbReference>
<evidence type="ECO:0000313" key="3">
    <source>
        <dbReference type="Proteomes" id="UP000216446"/>
    </source>
</evidence>
<dbReference type="RefSeq" id="WP_094551873.1">
    <property type="nucleotide sequence ID" value="NZ_MQWB01000011.1"/>
</dbReference>
<feature type="region of interest" description="Disordered" evidence="1">
    <location>
        <begin position="180"/>
        <end position="200"/>
    </location>
</feature>
<evidence type="ECO:0008006" key="4">
    <source>
        <dbReference type="Google" id="ProtNLM"/>
    </source>
</evidence>
<proteinExistence type="predicted"/>
<reference evidence="2 3" key="1">
    <citation type="submission" date="2016-11" db="EMBL/GenBank/DDBJ databases">
        <title>Study of marine rhodopsin-containing bacteria.</title>
        <authorList>
            <person name="Yoshizawa S."/>
            <person name="Kumagai Y."/>
            <person name="Kogure K."/>
        </authorList>
    </citation>
    <scope>NUCLEOTIDE SEQUENCE [LARGE SCALE GENOMIC DNA]</scope>
    <source>
        <strain evidence="2 3">SG-29</strain>
    </source>
</reference>
<dbReference type="OrthoDB" id="9134467at2"/>
<gene>
    <name evidence="2" type="ORF">BSZ36_18070</name>
</gene>
<comment type="caution">
    <text evidence="2">The sequence shown here is derived from an EMBL/GenBank/DDBJ whole genome shotgun (WGS) entry which is preliminary data.</text>
</comment>
<evidence type="ECO:0000256" key="1">
    <source>
        <dbReference type="SAM" id="MobiDB-lite"/>
    </source>
</evidence>
<dbReference type="InParanoid" id="A0A259TUH7"/>
<evidence type="ECO:0000313" key="2">
    <source>
        <dbReference type="EMBL" id="OZC01346.1"/>
    </source>
</evidence>
<dbReference type="EMBL" id="MQWB01000011">
    <property type="protein sequence ID" value="OZC01346.1"/>
    <property type="molecule type" value="Genomic_DNA"/>
</dbReference>
<keyword evidence="3" id="KW-1185">Reference proteome</keyword>